<keyword evidence="1" id="KW-0732">Signal</keyword>
<sequence length="545" mass="58427">MGLMQANAVLNNFALVWMCGGILLCSGPASAQHAAAVDAENHANLAKMIENASLLPVLHDLENRKNTLFQSPEEVRILSGPFIVSKHVSGAEDYGVAAAFMANQPRSPVTAAGITGGFYSRPEMRAEYGGRDTAGIYVTNTALPPLIFLPDAHLEDQTNPTLMDGTPSKKYIKDVTTRAKKIMSPSVAQGTRIVTNLSADQVRQLQTGMYVEAGKGWSAALVGWDPAGHWLDVDSWVASTGKMTLIGFRPVSGNGTIPISVGITSRVYGINTITRCQKDAFLQREKYPPSCINYEGSNINWGPDIKRDEFNPDADRPNMVGIYLSADGNLQGSAFLAQNHWDKGFVTGHNAGEYAGFLHAGDRHPQEGGFVTQQEDGRAFSVRPASRLHAVTGERPFEVNAANGCITSSAMVGQESQHCTVSGKTQSQAAIELTRDGKSPSSKSLLVVLPDKSQMLLHATVQAYQPEDKKSGAWELRCLYTREGKAITIHGQSLTPFLPSSAVAGMHVACVPGSTGMQASVQVSSDSAALTVWQAVYDAEIVTHP</sequence>
<evidence type="ECO:0000256" key="1">
    <source>
        <dbReference type="SAM" id="SignalP"/>
    </source>
</evidence>
<proteinExistence type="predicted"/>
<dbReference type="Proteomes" id="UP000182373">
    <property type="component" value="Chromosome"/>
</dbReference>
<feature type="chain" id="PRO_5041980056" evidence="1">
    <location>
        <begin position="32"/>
        <end position="545"/>
    </location>
</feature>
<gene>
    <name evidence="2" type="ORF">GbCGDNIH9_0061</name>
</gene>
<dbReference type="AlphaFoldDB" id="A0AAC9P7S7"/>
<name>A0AAC9P7S7_9PROT</name>
<reference evidence="3" key="1">
    <citation type="submission" date="2016-11" db="EMBL/GenBank/DDBJ databases">
        <title>Comparative genomic and phenotypic analysis of Granulibacter bethesdensis clinical isolates from patients with chronic granulomatous disease.</title>
        <authorList>
            <person name="Zarember K.A."/>
            <person name="Porcella S.F."/>
            <person name="Chu J."/>
            <person name="Ding L."/>
            <person name="Dahlstrom E."/>
            <person name="Barbian K."/>
            <person name="Martens C."/>
            <person name="Sykora L."/>
            <person name="Kramer S."/>
            <person name="Pettinato A.M."/>
            <person name="Hong H."/>
            <person name="Wald G."/>
            <person name="Berg L.J."/>
            <person name="Rogge L.S."/>
            <person name="Greenberg D.E."/>
            <person name="Falcone E.L."/>
            <person name="Neves J.F."/>
            <person name="Simoes M.J."/>
            <person name="Casal M."/>
            <person name="Rodriguez-Lopez F.C."/>
            <person name="Zelazny A."/>
            <person name="Gallin J.I."/>
            <person name="Holland S.M."/>
        </authorList>
    </citation>
    <scope>NUCLEOTIDE SEQUENCE [LARGE SCALE GENOMIC DNA]</scope>
    <source>
        <strain evidence="3">NIH9.1</strain>
    </source>
</reference>
<evidence type="ECO:0000313" key="2">
    <source>
        <dbReference type="EMBL" id="APH53284.1"/>
    </source>
</evidence>
<organism evidence="2 3">
    <name type="scientific">Granulibacter bethesdensis</name>
    <dbReference type="NCBI Taxonomy" id="364410"/>
    <lineage>
        <taxon>Bacteria</taxon>
        <taxon>Pseudomonadati</taxon>
        <taxon>Pseudomonadota</taxon>
        <taxon>Alphaproteobacteria</taxon>
        <taxon>Acetobacterales</taxon>
        <taxon>Acetobacteraceae</taxon>
        <taxon>Granulibacter</taxon>
    </lineage>
</organism>
<protein>
    <submittedName>
        <fullName evidence="2">Secreted protein</fullName>
    </submittedName>
</protein>
<dbReference type="EMBL" id="CP018191">
    <property type="protein sequence ID" value="APH53284.1"/>
    <property type="molecule type" value="Genomic_DNA"/>
</dbReference>
<evidence type="ECO:0000313" key="3">
    <source>
        <dbReference type="Proteomes" id="UP000182373"/>
    </source>
</evidence>
<accession>A0AAC9P7S7</accession>
<feature type="signal peptide" evidence="1">
    <location>
        <begin position="1"/>
        <end position="31"/>
    </location>
</feature>